<evidence type="ECO:0000313" key="13">
    <source>
        <dbReference type="EMBL" id="UYM18294.1"/>
    </source>
</evidence>
<dbReference type="NCBIfam" id="TIGR01843">
    <property type="entry name" value="type_I_hlyD"/>
    <property type="match status" value="1"/>
</dbReference>
<dbReference type="InterPro" id="IPR010129">
    <property type="entry name" value="T1SS_HlyD"/>
</dbReference>
<keyword evidence="14" id="KW-1185">Reference proteome</keyword>
<proteinExistence type="inferred from homology"/>
<keyword evidence="10" id="KW-0175">Coiled coil</keyword>
<keyword evidence="4 9" id="KW-1003">Cell membrane</keyword>
<evidence type="ECO:0000256" key="1">
    <source>
        <dbReference type="ARBA" id="ARBA00004377"/>
    </source>
</evidence>
<dbReference type="InterPro" id="IPR050739">
    <property type="entry name" value="MFP"/>
</dbReference>
<dbReference type="InterPro" id="IPR058982">
    <property type="entry name" value="Beta-barrel_AprE"/>
</dbReference>
<dbReference type="Proteomes" id="UP001163255">
    <property type="component" value="Chromosome"/>
</dbReference>
<dbReference type="EMBL" id="CP103300">
    <property type="protein sequence ID" value="UYM18294.1"/>
    <property type="molecule type" value="Genomic_DNA"/>
</dbReference>
<evidence type="ECO:0000256" key="10">
    <source>
        <dbReference type="SAM" id="Coils"/>
    </source>
</evidence>
<evidence type="ECO:0000256" key="8">
    <source>
        <dbReference type="ARBA" id="ARBA00023136"/>
    </source>
</evidence>
<feature type="domain" description="AprE-like long alpha-helical hairpin" evidence="11">
    <location>
        <begin position="109"/>
        <end position="286"/>
    </location>
</feature>
<evidence type="ECO:0000259" key="11">
    <source>
        <dbReference type="Pfam" id="PF25994"/>
    </source>
</evidence>
<dbReference type="PRINTS" id="PR01490">
    <property type="entry name" value="RTXTOXIND"/>
</dbReference>
<organism evidence="13 14">
    <name type="scientific">Endozoicomonas euniceicola</name>
    <dbReference type="NCBI Taxonomy" id="1234143"/>
    <lineage>
        <taxon>Bacteria</taxon>
        <taxon>Pseudomonadati</taxon>
        <taxon>Pseudomonadota</taxon>
        <taxon>Gammaproteobacteria</taxon>
        <taxon>Oceanospirillales</taxon>
        <taxon>Endozoicomonadaceae</taxon>
        <taxon>Endozoicomonas</taxon>
    </lineage>
</organism>
<evidence type="ECO:0000256" key="3">
    <source>
        <dbReference type="ARBA" id="ARBA00022448"/>
    </source>
</evidence>
<evidence type="ECO:0000256" key="5">
    <source>
        <dbReference type="ARBA" id="ARBA00022519"/>
    </source>
</evidence>
<protein>
    <recommendedName>
        <fullName evidence="9">Membrane fusion protein (MFP) family protein</fullName>
    </recommendedName>
</protein>
<keyword evidence="7 9" id="KW-1133">Transmembrane helix</keyword>
<feature type="domain" description="AprE-like beta-barrel" evidence="12">
    <location>
        <begin position="329"/>
        <end position="418"/>
    </location>
</feature>
<dbReference type="PANTHER" id="PTHR30386:SF26">
    <property type="entry name" value="TRANSPORT PROTEIN COMB"/>
    <property type="match status" value="1"/>
</dbReference>
<sequence>MNSPWQWHDNDFVQTPEKKAKSRLPAITHGILLLSVLAFLSALLWAHYAELDEITRAEGKIIPSSRIQKVQNLEGGILSAILVREGDQVEAGEILLQIDDTRFASSFRESKYSEQSLKAEKLRLLAELNDQPFIPEAAVREQLGSAFSDEQALYQARTRARESGLAIFQQQLRQRQQQLNEGRSRLQNLNDSMVLADKELALTIPLAKRGSVSQVELIKVQRQVTDLKGKLEQSRLSQPRLEAAVEEARYKIEEKRRQIKAEINTELSEVNEKLLRINENNLALQDRVARTAVRSPVKGTVNKLNINTIGGVVQPGMDLVEIVPTEDSLLVEARVRPTDIAFLHPKLSATVKVTAYDFAIYGGLDARLEHISADTITTDDGESFYQIQVRTEKNYLGNDDKPLPIIPGMVASVDIKTGKKSVLDYLLKPMYRAKELALRER</sequence>
<evidence type="ECO:0000256" key="7">
    <source>
        <dbReference type="ARBA" id="ARBA00022989"/>
    </source>
</evidence>
<keyword evidence="8 9" id="KW-0472">Membrane</keyword>
<dbReference type="Gene3D" id="2.40.30.170">
    <property type="match status" value="1"/>
</dbReference>
<name>A0ABY6H0Z9_9GAMM</name>
<evidence type="ECO:0000256" key="6">
    <source>
        <dbReference type="ARBA" id="ARBA00022692"/>
    </source>
</evidence>
<keyword evidence="5 9" id="KW-0997">Cell inner membrane</keyword>
<dbReference type="InterPro" id="IPR058781">
    <property type="entry name" value="HH_AprE-like"/>
</dbReference>
<keyword evidence="6 9" id="KW-0812">Transmembrane</keyword>
<gene>
    <name evidence="13" type="ORF">NX720_10425</name>
</gene>
<dbReference type="Pfam" id="PF26002">
    <property type="entry name" value="Beta-barrel_AprE"/>
    <property type="match status" value="1"/>
</dbReference>
<dbReference type="InterPro" id="IPR006144">
    <property type="entry name" value="Secretion_HlyD_CS"/>
</dbReference>
<evidence type="ECO:0000256" key="4">
    <source>
        <dbReference type="ARBA" id="ARBA00022475"/>
    </source>
</evidence>
<comment type="subcellular location">
    <subcellularLocation>
        <location evidence="1 9">Cell inner membrane</location>
        <topology evidence="1 9">Single-pass membrane protein</topology>
    </subcellularLocation>
</comment>
<accession>A0ABY6H0Z9</accession>
<comment type="similarity">
    <text evidence="2 9">Belongs to the membrane fusion protein (MFP) (TC 8.A.1) family.</text>
</comment>
<evidence type="ECO:0000256" key="2">
    <source>
        <dbReference type="ARBA" id="ARBA00009477"/>
    </source>
</evidence>
<feature type="coiled-coil region" evidence="10">
    <location>
        <begin position="245"/>
        <end position="287"/>
    </location>
</feature>
<reference evidence="13" key="1">
    <citation type="submission" date="2022-10" db="EMBL/GenBank/DDBJ databases">
        <title>Completed Genome Sequence of two octocoral isolated bacterium, Endozoicomonas euniceicola EF212T and Endozoicomonas gorgoniicola PS125T.</title>
        <authorList>
            <person name="Chiou Y.-J."/>
            <person name="Chen Y.-H."/>
        </authorList>
    </citation>
    <scope>NUCLEOTIDE SEQUENCE</scope>
    <source>
        <strain evidence="13">EF212</strain>
    </source>
</reference>
<dbReference type="PANTHER" id="PTHR30386">
    <property type="entry name" value="MEMBRANE FUSION SUBUNIT OF EMRAB-TOLC MULTIDRUG EFFLUX PUMP"/>
    <property type="match status" value="1"/>
</dbReference>
<dbReference type="PROSITE" id="PS00543">
    <property type="entry name" value="HLYD_FAMILY"/>
    <property type="match status" value="1"/>
</dbReference>
<dbReference type="RefSeq" id="WP_262601047.1">
    <property type="nucleotide sequence ID" value="NZ_CP103300.1"/>
</dbReference>
<feature type="transmembrane region" description="Helical" evidence="9">
    <location>
        <begin position="26"/>
        <end position="48"/>
    </location>
</feature>
<keyword evidence="3 9" id="KW-0813">Transport</keyword>
<dbReference type="Pfam" id="PF25994">
    <property type="entry name" value="HH_AprE"/>
    <property type="match status" value="1"/>
</dbReference>
<evidence type="ECO:0000313" key="14">
    <source>
        <dbReference type="Proteomes" id="UP001163255"/>
    </source>
</evidence>
<dbReference type="Gene3D" id="2.40.50.100">
    <property type="match status" value="1"/>
</dbReference>
<evidence type="ECO:0000256" key="9">
    <source>
        <dbReference type="RuleBase" id="RU365093"/>
    </source>
</evidence>
<evidence type="ECO:0000259" key="12">
    <source>
        <dbReference type="Pfam" id="PF26002"/>
    </source>
</evidence>